<gene>
    <name evidence="2" type="ORF">LCGC14_0574100</name>
</gene>
<comment type="caution">
    <text evidence="2">The sequence shown here is derived from an EMBL/GenBank/DDBJ whole genome shotgun (WGS) entry which is preliminary data.</text>
</comment>
<keyword evidence="1" id="KW-0812">Transmembrane</keyword>
<name>A0A0F9RII0_9ZZZZ</name>
<dbReference type="AlphaFoldDB" id="A0A0F9RII0"/>
<protein>
    <submittedName>
        <fullName evidence="2">Uncharacterized protein</fullName>
    </submittedName>
</protein>
<organism evidence="2">
    <name type="scientific">marine sediment metagenome</name>
    <dbReference type="NCBI Taxonomy" id="412755"/>
    <lineage>
        <taxon>unclassified sequences</taxon>
        <taxon>metagenomes</taxon>
        <taxon>ecological metagenomes</taxon>
    </lineage>
</organism>
<dbReference type="EMBL" id="LAZR01000851">
    <property type="protein sequence ID" value="KKN56265.1"/>
    <property type="molecule type" value="Genomic_DNA"/>
</dbReference>
<accession>A0A0F9RII0</accession>
<reference evidence="2" key="1">
    <citation type="journal article" date="2015" name="Nature">
        <title>Complex archaea that bridge the gap between prokaryotes and eukaryotes.</title>
        <authorList>
            <person name="Spang A."/>
            <person name="Saw J.H."/>
            <person name="Jorgensen S.L."/>
            <person name="Zaremba-Niedzwiedzka K."/>
            <person name="Martijn J."/>
            <person name="Lind A.E."/>
            <person name="van Eijk R."/>
            <person name="Schleper C."/>
            <person name="Guy L."/>
            <person name="Ettema T.J."/>
        </authorList>
    </citation>
    <scope>NUCLEOTIDE SEQUENCE</scope>
</reference>
<feature type="transmembrane region" description="Helical" evidence="1">
    <location>
        <begin position="104"/>
        <end position="121"/>
    </location>
</feature>
<evidence type="ECO:0000313" key="2">
    <source>
        <dbReference type="EMBL" id="KKN56265.1"/>
    </source>
</evidence>
<keyword evidence="1" id="KW-1133">Transmembrane helix</keyword>
<dbReference type="PROSITE" id="PS51257">
    <property type="entry name" value="PROKAR_LIPOPROTEIN"/>
    <property type="match status" value="1"/>
</dbReference>
<proteinExistence type="predicted"/>
<evidence type="ECO:0000256" key="1">
    <source>
        <dbReference type="SAM" id="Phobius"/>
    </source>
</evidence>
<sequence>MNKKQKTLTVLMVMGLAVMFGCSAIQDVLTPTFVDENAAAWANTTTRLLMPYTTLFDAKRVGRAIDYKLTIEKIKGGYYKGITNIAILAGEEIKATVFSPEGPIGLLLPTLFGGTLGAMLIKRPGDKSKKEVELEKSVPA</sequence>
<keyword evidence="1" id="KW-0472">Membrane</keyword>